<name>A0AAE0C6B4_9CHLO</name>
<reference evidence="1 2" key="1">
    <citation type="journal article" date="2015" name="Genome Biol. Evol.">
        <title>Comparative Genomics of a Bacterivorous Green Alga Reveals Evolutionary Causalities and Consequences of Phago-Mixotrophic Mode of Nutrition.</title>
        <authorList>
            <person name="Burns J.A."/>
            <person name="Paasch A."/>
            <person name="Narechania A."/>
            <person name="Kim E."/>
        </authorList>
    </citation>
    <scope>NUCLEOTIDE SEQUENCE [LARGE SCALE GENOMIC DNA]</scope>
    <source>
        <strain evidence="1 2">PLY_AMNH</strain>
    </source>
</reference>
<dbReference type="EMBL" id="LGRX02028194">
    <property type="protein sequence ID" value="KAK3248345.1"/>
    <property type="molecule type" value="Genomic_DNA"/>
</dbReference>
<protein>
    <submittedName>
        <fullName evidence="1">Uncharacterized protein</fullName>
    </submittedName>
</protein>
<proteinExistence type="predicted"/>
<dbReference type="Proteomes" id="UP001190700">
    <property type="component" value="Unassembled WGS sequence"/>
</dbReference>
<comment type="caution">
    <text evidence="1">The sequence shown here is derived from an EMBL/GenBank/DDBJ whole genome shotgun (WGS) entry which is preliminary data.</text>
</comment>
<keyword evidence="2" id="KW-1185">Reference proteome</keyword>
<evidence type="ECO:0000313" key="2">
    <source>
        <dbReference type="Proteomes" id="UP001190700"/>
    </source>
</evidence>
<evidence type="ECO:0000313" key="1">
    <source>
        <dbReference type="EMBL" id="KAK3248345.1"/>
    </source>
</evidence>
<organism evidence="1 2">
    <name type="scientific">Cymbomonas tetramitiformis</name>
    <dbReference type="NCBI Taxonomy" id="36881"/>
    <lineage>
        <taxon>Eukaryota</taxon>
        <taxon>Viridiplantae</taxon>
        <taxon>Chlorophyta</taxon>
        <taxon>Pyramimonadophyceae</taxon>
        <taxon>Pyramimonadales</taxon>
        <taxon>Pyramimonadaceae</taxon>
        <taxon>Cymbomonas</taxon>
    </lineage>
</organism>
<gene>
    <name evidence="1" type="ORF">CYMTET_42185</name>
</gene>
<dbReference type="AlphaFoldDB" id="A0AAE0C6B4"/>
<accession>A0AAE0C6B4</accession>
<sequence>MRPHVFQGTYEAESDTDSVDAAVGSKWLDPAQVTDMLRKDAQTVFLVRYRRYKGEVLHNLGVCNKDRGKGVHTTTLSSKQMRRYSYSAWQGQLEKHLPLGGQSAGCSGGLLGTIRKHMEDILDGEDLTALIRRHMDVGLQQGTVQYTS</sequence>